<evidence type="ECO:0000313" key="3">
    <source>
        <dbReference type="Proteomes" id="UP000197050"/>
    </source>
</evidence>
<protein>
    <submittedName>
        <fullName evidence="2">Uncharacterized protein</fullName>
    </submittedName>
</protein>
<dbReference type="Proteomes" id="UP000197050">
    <property type="component" value="Chromosome"/>
</dbReference>
<evidence type="ECO:0000313" key="2">
    <source>
        <dbReference type="EMBL" id="ASE39141.1"/>
    </source>
</evidence>
<reference evidence="3" key="1">
    <citation type="submission" date="2017-06" db="EMBL/GenBank/DDBJ databases">
        <title>FDA dAtabase for Regulatory Grade micrObial Sequences (FDA-ARGOS): Supporting development and validation of Infectious Disease Dx tests.</title>
        <authorList>
            <person name="Minogue T."/>
            <person name="Wolcott M."/>
            <person name="Wasieloski L."/>
            <person name="Aguilar W."/>
            <person name="Moore D."/>
            <person name="Tallon L."/>
            <person name="Sadzewicz L."/>
            <person name="Sengamalay N."/>
            <person name="Ott S."/>
            <person name="Godinez A."/>
            <person name="Nagaraj S."/>
            <person name="Nadendla S."/>
            <person name="Geyer C."/>
            <person name="Sichtig H."/>
        </authorList>
    </citation>
    <scope>NUCLEOTIDE SEQUENCE [LARGE SCALE GENOMIC DNA]</scope>
    <source>
        <strain evidence="3">FDAARGOS_289</strain>
    </source>
</reference>
<feature type="region of interest" description="Disordered" evidence="1">
    <location>
        <begin position="38"/>
        <end position="59"/>
    </location>
</feature>
<accession>A0A1Z3U795</accession>
<sequence>MVARVPIGRSVPMPWDPGQHGDDDLNFAAWPDILRPFRGGGGGEVQPGRVEYQSGAGRPKSRRVALDPVRKFMGQVRCDGIERAALEQFWREGPGDFWIVEPDTDRLCVASWAADGAPIMMEGRGLTCLMQVGLWMETA</sequence>
<dbReference type="AlphaFoldDB" id="A0A1Z3U795"/>
<dbReference type="KEGG" id="bvc:CEP68_06290"/>
<organism evidence="2 3">
    <name type="scientific">Brevundimonas vesicularis</name>
    <name type="common">Pseudomonas vesicularis</name>
    <dbReference type="NCBI Taxonomy" id="41276"/>
    <lineage>
        <taxon>Bacteria</taxon>
        <taxon>Pseudomonadati</taxon>
        <taxon>Pseudomonadota</taxon>
        <taxon>Alphaproteobacteria</taxon>
        <taxon>Caulobacterales</taxon>
        <taxon>Caulobacteraceae</taxon>
        <taxon>Brevundimonas</taxon>
    </lineage>
</organism>
<gene>
    <name evidence="2" type="ORF">CEP68_06290</name>
</gene>
<feature type="region of interest" description="Disordered" evidence="1">
    <location>
        <begin position="1"/>
        <end position="20"/>
    </location>
</feature>
<dbReference type="EMBL" id="CP022048">
    <property type="protein sequence ID" value="ASE39141.1"/>
    <property type="molecule type" value="Genomic_DNA"/>
</dbReference>
<name>A0A1Z3U795_BREVE</name>
<proteinExistence type="predicted"/>
<evidence type="ECO:0000256" key="1">
    <source>
        <dbReference type="SAM" id="MobiDB-lite"/>
    </source>
</evidence>